<feature type="region of interest" description="Disordered" evidence="1">
    <location>
        <begin position="56"/>
        <end position="107"/>
    </location>
</feature>
<reference evidence="2" key="2">
    <citation type="submission" date="2020-07" db="EMBL/GenBank/DDBJ databases">
        <authorList>
            <person name="Vera ALvarez R."/>
            <person name="Arias-Moreno D.M."/>
            <person name="Jimenez-Jacinto V."/>
            <person name="Jimenez-Bremont J.F."/>
            <person name="Swaminathan K."/>
            <person name="Moose S.P."/>
            <person name="Guerrero-Gonzalez M.L."/>
            <person name="Marino-Ramirez L."/>
            <person name="Landsman D."/>
            <person name="Rodriguez-Kessler M."/>
            <person name="Delgado-Sanchez P."/>
        </authorList>
    </citation>
    <scope>NUCLEOTIDE SEQUENCE</scope>
    <source>
        <tissue evidence="2">Cladode</tissue>
    </source>
</reference>
<proteinExistence type="predicted"/>
<dbReference type="AlphaFoldDB" id="A0A7C9AAU8"/>
<feature type="compositionally biased region" description="Basic and acidic residues" evidence="1">
    <location>
        <begin position="59"/>
        <end position="69"/>
    </location>
</feature>
<accession>A0A7C9AAU8</accession>
<sequence>MHLVSHRRKTIHNHCHLLKQNALHNWSLFDILGPQVPLSASSHNDVIAQSQYAIVDDQTTERGDSSNKRKEQKRQITPSLCLGNRTKWKHRWEPDKPFENTQSNPVT</sequence>
<protein>
    <submittedName>
        <fullName evidence="2">Uncharacterized protein</fullName>
    </submittedName>
</protein>
<evidence type="ECO:0000313" key="2">
    <source>
        <dbReference type="EMBL" id="MBA4663892.1"/>
    </source>
</evidence>
<organism evidence="2">
    <name type="scientific">Opuntia streptacantha</name>
    <name type="common">Prickly pear cactus</name>
    <name type="synonym">Opuntia cardona</name>
    <dbReference type="NCBI Taxonomy" id="393608"/>
    <lineage>
        <taxon>Eukaryota</taxon>
        <taxon>Viridiplantae</taxon>
        <taxon>Streptophyta</taxon>
        <taxon>Embryophyta</taxon>
        <taxon>Tracheophyta</taxon>
        <taxon>Spermatophyta</taxon>
        <taxon>Magnoliopsida</taxon>
        <taxon>eudicotyledons</taxon>
        <taxon>Gunneridae</taxon>
        <taxon>Pentapetalae</taxon>
        <taxon>Caryophyllales</taxon>
        <taxon>Cactineae</taxon>
        <taxon>Cactaceae</taxon>
        <taxon>Opuntioideae</taxon>
        <taxon>Opuntia</taxon>
    </lineage>
</organism>
<dbReference type="EMBL" id="GISG01222102">
    <property type="protein sequence ID" value="MBA4663892.1"/>
    <property type="molecule type" value="Transcribed_RNA"/>
</dbReference>
<name>A0A7C9AAU8_OPUST</name>
<evidence type="ECO:0000256" key="1">
    <source>
        <dbReference type="SAM" id="MobiDB-lite"/>
    </source>
</evidence>
<reference evidence="2" key="1">
    <citation type="journal article" date="2013" name="J. Plant Res.">
        <title>Effect of fungi and light on seed germination of three Opuntia species from semiarid lands of central Mexico.</title>
        <authorList>
            <person name="Delgado-Sanchez P."/>
            <person name="Jimenez-Bremont J.F."/>
            <person name="Guerrero-Gonzalez Mde L."/>
            <person name="Flores J."/>
        </authorList>
    </citation>
    <scope>NUCLEOTIDE SEQUENCE</scope>
    <source>
        <tissue evidence="2">Cladode</tissue>
    </source>
</reference>